<dbReference type="AlphaFoldDB" id="A0A1X7LIK2"/>
<protein>
    <recommendedName>
        <fullName evidence="3">DUF3089 domain-containing protein</fullName>
    </recommendedName>
</protein>
<keyword evidence="2" id="KW-1185">Reference proteome</keyword>
<accession>A0A1X7LIK2</accession>
<gene>
    <name evidence="1" type="ORF">SAMN03080602_04406</name>
</gene>
<dbReference type="InterPro" id="IPR021440">
    <property type="entry name" value="DUF3089"/>
</dbReference>
<dbReference type="EMBL" id="FXAO01000020">
    <property type="protein sequence ID" value="SMG53681.1"/>
    <property type="molecule type" value="Genomic_DNA"/>
</dbReference>
<evidence type="ECO:0000313" key="1">
    <source>
        <dbReference type="EMBL" id="SMG53681.1"/>
    </source>
</evidence>
<dbReference type="Gene3D" id="3.40.50.1820">
    <property type="entry name" value="alpha/beta hydrolase"/>
    <property type="match status" value="1"/>
</dbReference>
<dbReference type="Proteomes" id="UP000193420">
    <property type="component" value="Unassembled WGS sequence"/>
</dbReference>
<dbReference type="SUPFAM" id="SSF53474">
    <property type="entry name" value="alpha/beta-Hydrolases"/>
    <property type="match status" value="1"/>
</dbReference>
<dbReference type="STRING" id="188872.SAMN03080602_04406"/>
<reference evidence="2" key="1">
    <citation type="submission" date="2017-04" db="EMBL/GenBank/DDBJ databases">
        <authorList>
            <person name="Varghese N."/>
            <person name="Submissions S."/>
        </authorList>
    </citation>
    <scope>NUCLEOTIDE SEQUENCE [LARGE SCALE GENOMIC DNA]</scope>
    <source>
        <strain evidence="2">DSM 19835</strain>
    </source>
</reference>
<name>A0A1X7LIK2_9FLAO</name>
<sequence length="404" mass="46479">MKYRNIILLFCFIILTNCSKDSNNSISESEQRIEIPLSNVDYSSMDNWAFHPNKPTFLTNYNLDIAVIDENLQIENTIPIVNNAYTNTGIDVFFVHPTVLTQNEIPEYIEIQDQPELLITGTIVTQGALLSKYGRLFAPRYRQSTGKTYRPETDKEIQASIIAASYSDVKAAFLDYLNNHNNGNKIIIAGHSQGSYLLAMLLRDVIDTDENLRSKLITAALAGMDYLYASENSYLGGWWQNIPLCTTTNECGCVHNWTSFDKSQSLPEIDYAMPQFNPYLINSGLVYRTFNESEDWFIQDFSFYDTQTQPLRYYIVPDTNYNLSAGNNFIAFDNLYNVRHKRDGLTKVALSIAHNPEVNDMRPNDLANEVFHPNYSDWGYHIKDYHIYLWALMQQIDLKINNCQ</sequence>
<dbReference type="RefSeq" id="WP_085501044.1">
    <property type="nucleotide sequence ID" value="NZ_FXAO01000020.1"/>
</dbReference>
<dbReference type="InterPro" id="IPR029058">
    <property type="entry name" value="AB_hydrolase_fold"/>
</dbReference>
<evidence type="ECO:0000313" key="2">
    <source>
        <dbReference type="Proteomes" id="UP000193420"/>
    </source>
</evidence>
<dbReference type="OrthoDB" id="1521787at2"/>
<organism evidence="1 2">
    <name type="scientific">Arenibacter troitsensis</name>
    <dbReference type="NCBI Taxonomy" id="188872"/>
    <lineage>
        <taxon>Bacteria</taxon>
        <taxon>Pseudomonadati</taxon>
        <taxon>Bacteroidota</taxon>
        <taxon>Flavobacteriia</taxon>
        <taxon>Flavobacteriales</taxon>
        <taxon>Flavobacteriaceae</taxon>
        <taxon>Arenibacter</taxon>
    </lineage>
</organism>
<evidence type="ECO:0008006" key="3">
    <source>
        <dbReference type="Google" id="ProtNLM"/>
    </source>
</evidence>
<proteinExistence type="predicted"/>
<dbReference type="Pfam" id="PF11288">
    <property type="entry name" value="DUF3089"/>
    <property type="match status" value="1"/>
</dbReference>